<comment type="catalytic activity">
    <reaction evidence="6 7">
        <text>L-glutamate 5-semialdehyde + phosphate + NADP(+) = L-glutamyl 5-phosphate + NADPH + H(+)</text>
        <dbReference type="Rhea" id="RHEA:19541"/>
        <dbReference type="ChEBI" id="CHEBI:15378"/>
        <dbReference type="ChEBI" id="CHEBI:43474"/>
        <dbReference type="ChEBI" id="CHEBI:57783"/>
        <dbReference type="ChEBI" id="CHEBI:58066"/>
        <dbReference type="ChEBI" id="CHEBI:58274"/>
        <dbReference type="ChEBI" id="CHEBI:58349"/>
        <dbReference type="EC" id="1.2.1.41"/>
    </reaction>
</comment>
<dbReference type="InterPro" id="IPR000965">
    <property type="entry name" value="GPR_dom"/>
</dbReference>
<evidence type="ECO:0000256" key="6">
    <source>
        <dbReference type="ARBA" id="ARBA00049024"/>
    </source>
</evidence>
<evidence type="ECO:0000256" key="7">
    <source>
        <dbReference type="HAMAP-Rule" id="MF_00412"/>
    </source>
</evidence>
<accession>A0A0N8GLL8</accession>
<evidence type="ECO:0000256" key="4">
    <source>
        <dbReference type="ARBA" id="ARBA00022857"/>
    </source>
</evidence>
<dbReference type="InterPro" id="IPR012134">
    <property type="entry name" value="Glu-5-SA_DH"/>
</dbReference>
<feature type="domain" description="Aldehyde dehydrogenase" evidence="8">
    <location>
        <begin position="10"/>
        <end position="283"/>
    </location>
</feature>
<keyword evidence="7" id="KW-0963">Cytoplasm</keyword>
<dbReference type="UniPathway" id="UPA00098">
    <property type="reaction ID" value="UER00360"/>
</dbReference>
<dbReference type="PANTHER" id="PTHR11063:SF8">
    <property type="entry name" value="DELTA-1-PYRROLINE-5-CARBOXYLATE SYNTHASE"/>
    <property type="match status" value="1"/>
</dbReference>
<comment type="pathway">
    <text evidence="1 7">Amino-acid biosynthesis; L-proline biosynthesis; L-glutamate 5-semialdehyde from L-glutamate: step 2/2.</text>
</comment>
<dbReference type="NCBIfam" id="NF001221">
    <property type="entry name" value="PRK00197.1"/>
    <property type="match status" value="1"/>
</dbReference>
<evidence type="ECO:0000259" key="8">
    <source>
        <dbReference type="Pfam" id="PF00171"/>
    </source>
</evidence>
<sequence>MVTTSPLALARSARSAFHSLAYSSTSAREAALMAIAGEIENNKESILAANQQDVDEGKKSGLSPAFIDRLMLNEERLGWITTDLRRVATLPDPVGEVFDQQLMPNGLKVRKQRVPLGVLAVIYEARPNVTVDAAGLALKSGNAVILRGSSETLNSNRALVDAIHRGLASTGLPEGSVQFVDSPSRELVFELLKLHNDIDMVIPRGGSALHKYCRENSLIPVITGGIGICHEYVDASANLEKALPVIRNAKIQRPSVCNALDTLLVHSDVAGRFIPLVVETLSKDGVTFRVDEKAAACLPDPLPAGVELAGVNDFDTEWLSLVLGIKVVDTLDEAIEHISLHSTAHSDGILTETETNAREFVARVDSAAVYVNASTRFTDGSQLGLGAEVAISTQRLHARGPMALRELTTYKWVIEGEYHARL</sequence>
<dbReference type="PROSITE" id="PS01223">
    <property type="entry name" value="PROA"/>
    <property type="match status" value="1"/>
</dbReference>
<dbReference type="GO" id="GO:0005737">
    <property type="term" value="C:cytoplasm"/>
    <property type="evidence" value="ECO:0007669"/>
    <property type="project" value="UniProtKB-SubCell"/>
</dbReference>
<dbReference type="InterPro" id="IPR020593">
    <property type="entry name" value="G-glutamylP_reductase_CS"/>
</dbReference>
<dbReference type="InterPro" id="IPR016162">
    <property type="entry name" value="Ald_DH_N"/>
</dbReference>
<keyword evidence="10" id="KW-1185">Reference proteome</keyword>
<evidence type="ECO:0000256" key="3">
    <source>
        <dbReference type="ARBA" id="ARBA00022650"/>
    </source>
</evidence>
<comment type="function">
    <text evidence="7">Catalyzes the NADPH-dependent reduction of L-glutamate 5-phosphate into L-glutamate 5-semialdehyde and phosphate. The product spontaneously undergoes cyclization to form 1-pyrroline-5-carboxylate.</text>
</comment>
<evidence type="ECO:0000256" key="5">
    <source>
        <dbReference type="ARBA" id="ARBA00023002"/>
    </source>
</evidence>
<keyword evidence="2 7" id="KW-0028">Amino-acid biosynthesis</keyword>
<dbReference type="Pfam" id="PF00171">
    <property type="entry name" value="Aldedh"/>
    <property type="match status" value="1"/>
</dbReference>
<dbReference type="Proteomes" id="UP000050430">
    <property type="component" value="Unassembled WGS sequence"/>
</dbReference>
<keyword evidence="3 7" id="KW-0641">Proline biosynthesis</keyword>
<dbReference type="InterPro" id="IPR015590">
    <property type="entry name" value="Aldehyde_DH_dom"/>
</dbReference>
<keyword evidence="5 7" id="KW-0560">Oxidoreductase</keyword>
<dbReference type="EMBL" id="LGCK01000007">
    <property type="protein sequence ID" value="KPL72858.1"/>
    <property type="molecule type" value="Genomic_DNA"/>
</dbReference>
<dbReference type="Gene3D" id="3.40.605.10">
    <property type="entry name" value="Aldehyde Dehydrogenase, Chain A, domain 1"/>
    <property type="match status" value="1"/>
</dbReference>
<proteinExistence type="inferred from homology"/>
<dbReference type="PANTHER" id="PTHR11063">
    <property type="entry name" value="GLUTAMATE SEMIALDEHYDE DEHYDROGENASE"/>
    <property type="match status" value="1"/>
</dbReference>
<dbReference type="Gene3D" id="3.40.309.10">
    <property type="entry name" value="Aldehyde Dehydrogenase, Chain A, domain 2"/>
    <property type="match status" value="1"/>
</dbReference>
<evidence type="ECO:0000256" key="1">
    <source>
        <dbReference type="ARBA" id="ARBA00004985"/>
    </source>
</evidence>
<comment type="subcellular location">
    <subcellularLocation>
        <location evidence="7">Cytoplasm</location>
    </subcellularLocation>
</comment>
<dbReference type="PATRIC" id="fig|229920.5.peg.1436"/>
<dbReference type="FunFam" id="3.40.309.10:FF:000006">
    <property type="entry name" value="Gamma-glutamyl phosphate reductase"/>
    <property type="match status" value="1"/>
</dbReference>
<reference evidence="9 10" key="1">
    <citation type="submission" date="2015-07" db="EMBL/GenBank/DDBJ databases">
        <title>Genome sequence of Leptolinea tardivitalis DSM 16556.</title>
        <authorList>
            <person name="Hemp J."/>
            <person name="Ward L.M."/>
            <person name="Pace L.A."/>
            <person name="Fischer W.W."/>
        </authorList>
    </citation>
    <scope>NUCLEOTIDE SEQUENCE [LARGE SCALE GENOMIC DNA]</scope>
    <source>
        <strain evidence="9 10">YMTK-2</strain>
    </source>
</reference>
<evidence type="ECO:0000313" key="9">
    <source>
        <dbReference type="EMBL" id="KPL72858.1"/>
    </source>
</evidence>
<protein>
    <recommendedName>
        <fullName evidence="7">Gamma-glutamyl phosphate reductase</fullName>
        <shortName evidence="7">GPR</shortName>
        <ecNumber evidence="7">1.2.1.41</ecNumber>
    </recommendedName>
    <alternativeName>
        <fullName evidence="7">Glutamate-5-semialdehyde dehydrogenase</fullName>
    </alternativeName>
    <alternativeName>
        <fullName evidence="7">Glutamyl-gamma-semialdehyde dehydrogenase</fullName>
        <shortName evidence="7">GSA dehydrogenase</shortName>
    </alternativeName>
</protein>
<gene>
    <name evidence="7" type="primary">proA</name>
    <name evidence="9" type="ORF">ADM99_07340</name>
</gene>
<dbReference type="AlphaFoldDB" id="A0A0N8GLL8"/>
<dbReference type="NCBIfam" id="TIGR00407">
    <property type="entry name" value="proA"/>
    <property type="match status" value="1"/>
</dbReference>
<keyword evidence="4 7" id="KW-0521">NADP</keyword>
<evidence type="ECO:0000256" key="2">
    <source>
        <dbReference type="ARBA" id="ARBA00022605"/>
    </source>
</evidence>
<dbReference type="GO" id="GO:0055129">
    <property type="term" value="P:L-proline biosynthetic process"/>
    <property type="evidence" value="ECO:0007669"/>
    <property type="project" value="UniProtKB-UniRule"/>
</dbReference>
<dbReference type="STRING" id="229920.ADM99_07340"/>
<organism evidence="9 10">
    <name type="scientific">Leptolinea tardivitalis</name>
    <dbReference type="NCBI Taxonomy" id="229920"/>
    <lineage>
        <taxon>Bacteria</taxon>
        <taxon>Bacillati</taxon>
        <taxon>Chloroflexota</taxon>
        <taxon>Anaerolineae</taxon>
        <taxon>Anaerolineales</taxon>
        <taxon>Anaerolineaceae</taxon>
        <taxon>Leptolinea</taxon>
    </lineage>
</organism>
<dbReference type="GO" id="GO:0050661">
    <property type="term" value="F:NADP binding"/>
    <property type="evidence" value="ECO:0007669"/>
    <property type="project" value="InterPro"/>
</dbReference>
<dbReference type="OrthoDB" id="9809970at2"/>
<dbReference type="SUPFAM" id="SSF53720">
    <property type="entry name" value="ALDH-like"/>
    <property type="match status" value="1"/>
</dbReference>
<dbReference type="InterPro" id="IPR016163">
    <property type="entry name" value="Ald_DH_C"/>
</dbReference>
<evidence type="ECO:0000313" key="10">
    <source>
        <dbReference type="Proteomes" id="UP000050430"/>
    </source>
</evidence>
<dbReference type="GO" id="GO:0004350">
    <property type="term" value="F:glutamate-5-semialdehyde dehydrogenase activity"/>
    <property type="evidence" value="ECO:0007669"/>
    <property type="project" value="UniProtKB-UniRule"/>
</dbReference>
<dbReference type="HAMAP" id="MF_00412">
    <property type="entry name" value="ProA"/>
    <property type="match status" value="1"/>
</dbReference>
<dbReference type="RefSeq" id="WP_062421022.1">
    <property type="nucleotide sequence ID" value="NZ_BBYA01000008.1"/>
</dbReference>
<dbReference type="InterPro" id="IPR016161">
    <property type="entry name" value="Ald_DH/histidinol_DH"/>
</dbReference>
<dbReference type="EC" id="1.2.1.41" evidence="7"/>
<dbReference type="CDD" id="cd07079">
    <property type="entry name" value="ALDH_F18-19_ProA-GPR"/>
    <property type="match status" value="1"/>
</dbReference>
<comment type="similarity">
    <text evidence="7">Belongs to the gamma-glutamyl phosphate reductase family.</text>
</comment>
<comment type="caution">
    <text evidence="9">The sequence shown here is derived from an EMBL/GenBank/DDBJ whole genome shotgun (WGS) entry which is preliminary data.</text>
</comment>
<dbReference type="PIRSF" id="PIRSF000151">
    <property type="entry name" value="GPR"/>
    <property type="match status" value="1"/>
</dbReference>
<name>A0A0N8GLL8_9CHLR</name>